<gene>
    <name evidence="1" type="ORF">P154DRAFT_105073</name>
</gene>
<dbReference type="PANTHER" id="PTHR36124:SF1">
    <property type="entry name" value="ER-BOUND OXYGENASE MPAB_MPAB'_RUBBER OXYGENASE CATALYTIC DOMAIN-CONTAINING PROTEIN"/>
    <property type="match status" value="1"/>
</dbReference>
<name>A0A6A5WT52_9PLEO</name>
<keyword evidence="2" id="KW-1185">Reference proteome</keyword>
<evidence type="ECO:0000313" key="1">
    <source>
        <dbReference type="EMBL" id="KAF2003371.1"/>
    </source>
</evidence>
<dbReference type="InterPro" id="IPR046366">
    <property type="entry name" value="MPAB"/>
</dbReference>
<dbReference type="PANTHER" id="PTHR36124">
    <property type="match status" value="1"/>
</dbReference>
<dbReference type="AlphaFoldDB" id="A0A6A5WT52"/>
<dbReference type="OrthoDB" id="545169at2759"/>
<accession>A0A6A5WT52</accession>
<evidence type="ECO:0000313" key="2">
    <source>
        <dbReference type="Proteomes" id="UP000799779"/>
    </source>
</evidence>
<dbReference type="GO" id="GO:0016491">
    <property type="term" value="F:oxidoreductase activity"/>
    <property type="evidence" value="ECO:0007669"/>
    <property type="project" value="InterPro"/>
</dbReference>
<dbReference type="EMBL" id="ML977573">
    <property type="protein sequence ID" value="KAF2003371.1"/>
    <property type="molecule type" value="Genomic_DNA"/>
</dbReference>
<reference evidence="1" key="1">
    <citation type="journal article" date="2020" name="Stud. Mycol.">
        <title>101 Dothideomycetes genomes: a test case for predicting lifestyles and emergence of pathogens.</title>
        <authorList>
            <person name="Haridas S."/>
            <person name="Albert R."/>
            <person name="Binder M."/>
            <person name="Bloem J."/>
            <person name="Labutti K."/>
            <person name="Salamov A."/>
            <person name="Andreopoulos B."/>
            <person name="Baker S."/>
            <person name="Barry K."/>
            <person name="Bills G."/>
            <person name="Bluhm B."/>
            <person name="Cannon C."/>
            <person name="Castanera R."/>
            <person name="Culley D."/>
            <person name="Daum C."/>
            <person name="Ezra D."/>
            <person name="Gonzalez J."/>
            <person name="Henrissat B."/>
            <person name="Kuo A."/>
            <person name="Liang C."/>
            <person name="Lipzen A."/>
            <person name="Lutzoni F."/>
            <person name="Magnuson J."/>
            <person name="Mondo S."/>
            <person name="Nolan M."/>
            <person name="Ohm R."/>
            <person name="Pangilinan J."/>
            <person name="Park H.-J."/>
            <person name="Ramirez L."/>
            <person name="Alfaro M."/>
            <person name="Sun H."/>
            <person name="Tritt A."/>
            <person name="Yoshinaga Y."/>
            <person name="Zwiers L.-H."/>
            <person name="Turgeon B."/>
            <person name="Goodwin S."/>
            <person name="Spatafora J."/>
            <person name="Crous P."/>
            <person name="Grigoriev I."/>
        </authorList>
    </citation>
    <scope>NUCLEOTIDE SEQUENCE</scope>
    <source>
        <strain evidence="1">CBS 123094</strain>
    </source>
</reference>
<protein>
    <recommendedName>
        <fullName evidence="3">ER-bound oxygenase mpaB/mpaB'/Rubber oxygenase catalytic domain-containing protein</fullName>
    </recommendedName>
</protein>
<dbReference type="Proteomes" id="UP000799779">
    <property type="component" value="Unassembled WGS sequence"/>
</dbReference>
<sequence length="400" mass="46260">MLLYIIGFLCYVLGCSVLRFRIRNSNHARRPYQSRPSFRHMTTHEAWEIVQYLITQEFPFTVAKALQFALFRTYGIPSISSLLCETTQLSTPQHAPRRYADTTILVTEFMVHEPESRRCNEAIARMNWLHGMWLKSGKIKNEDMLFTLSLFVLEVERWIRETEWREMTEMELCALGTLFKSIGDAMSISYAPLSRGPDKFVDGLEFTEDLRSWSKAYEEQVMVPNQWNRQLAEQTIDILLCNVPDSLKPVGTNIIVSLMDERLRKAMMYELPPPMYPKVIAFALQARKLFVKYLMPPRPWALRYRTLTDPDSKTGRMLFTEYNSEPWYVAATFFSLYSPLALFRRALGRPVPDGKGYKPEGYHMFELGPSKFEGKGVEECAATAEKLLNGRRGGCPFAVS</sequence>
<proteinExistence type="predicted"/>
<organism evidence="1 2">
    <name type="scientific">Amniculicola lignicola CBS 123094</name>
    <dbReference type="NCBI Taxonomy" id="1392246"/>
    <lineage>
        <taxon>Eukaryota</taxon>
        <taxon>Fungi</taxon>
        <taxon>Dikarya</taxon>
        <taxon>Ascomycota</taxon>
        <taxon>Pezizomycotina</taxon>
        <taxon>Dothideomycetes</taxon>
        <taxon>Pleosporomycetidae</taxon>
        <taxon>Pleosporales</taxon>
        <taxon>Amniculicolaceae</taxon>
        <taxon>Amniculicola</taxon>
    </lineage>
</organism>
<evidence type="ECO:0008006" key="3">
    <source>
        <dbReference type="Google" id="ProtNLM"/>
    </source>
</evidence>